<protein>
    <recommendedName>
        <fullName evidence="5">RRM domain-containing protein</fullName>
    </recommendedName>
</protein>
<keyword evidence="2 3" id="KW-0694">RNA-binding</keyword>
<dbReference type="InterPro" id="IPR035979">
    <property type="entry name" value="RBD_domain_sf"/>
</dbReference>
<dbReference type="OrthoDB" id="439808at2759"/>
<feature type="domain" description="RRM" evidence="5">
    <location>
        <begin position="113"/>
        <end position="195"/>
    </location>
</feature>
<dbReference type="InterPro" id="IPR012677">
    <property type="entry name" value="Nucleotide-bd_a/b_plait_sf"/>
</dbReference>
<feature type="compositionally biased region" description="Basic and acidic residues" evidence="4">
    <location>
        <begin position="25"/>
        <end position="35"/>
    </location>
</feature>
<feature type="compositionally biased region" description="Basic residues" evidence="4">
    <location>
        <begin position="356"/>
        <end position="368"/>
    </location>
</feature>
<feature type="domain" description="RRM" evidence="5">
    <location>
        <begin position="236"/>
        <end position="338"/>
    </location>
</feature>
<feature type="region of interest" description="Disordered" evidence="4">
    <location>
        <begin position="1"/>
        <end position="98"/>
    </location>
</feature>
<feature type="compositionally biased region" description="Basic and acidic residues" evidence="4">
    <location>
        <begin position="369"/>
        <end position="387"/>
    </location>
</feature>
<dbReference type="PROSITE" id="PS50102">
    <property type="entry name" value="RRM"/>
    <property type="match status" value="2"/>
</dbReference>
<name>A0A409VSJ6_9AGAR</name>
<dbReference type="PANTHER" id="PTHR23236">
    <property type="entry name" value="EUKARYOTIC TRANSLATION INITIATION FACTOR 4B/4H"/>
    <property type="match status" value="1"/>
</dbReference>
<accession>A0A409VSJ6</accession>
<evidence type="ECO:0000313" key="6">
    <source>
        <dbReference type="EMBL" id="PPQ69255.1"/>
    </source>
</evidence>
<dbReference type="Pfam" id="PF00076">
    <property type="entry name" value="RRM_1"/>
    <property type="match status" value="1"/>
</dbReference>
<dbReference type="InterPro" id="IPR000504">
    <property type="entry name" value="RRM_dom"/>
</dbReference>
<evidence type="ECO:0000313" key="7">
    <source>
        <dbReference type="Proteomes" id="UP000284706"/>
    </source>
</evidence>
<feature type="region of interest" description="Disordered" evidence="4">
    <location>
        <begin position="337"/>
        <end position="457"/>
    </location>
</feature>
<dbReference type="InParanoid" id="A0A409VSJ6"/>
<organism evidence="6 7">
    <name type="scientific">Gymnopilus dilepis</name>
    <dbReference type="NCBI Taxonomy" id="231916"/>
    <lineage>
        <taxon>Eukaryota</taxon>
        <taxon>Fungi</taxon>
        <taxon>Dikarya</taxon>
        <taxon>Basidiomycota</taxon>
        <taxon>Agaricomycotina</taxon>
        <taxon>Agaricomycetes</taxon>
        <taxon>Agaricomycetidae</taxon>
        <taxon>Agaricales</taxon>
        <taxon>Agaricineae</taxon>
        <taxon>Hymenogastraceae</taxon>
        <taxon>Gymnopilus</taxon>
    </lineage>
</organism>
<dbReference type="Gene3D" id="3.30.70.330">
    <property type="match status" value="2"/>
</dbReference>
<proteinExistence type="predicted"/>
<dbReference type="PANTHER" id="PTHR23236:SF119">
    <property type="entry name" value="NUCLEAR RNA-BINDING PROTEIN SART-3"/>
    <property type="match status" value="1"/>
</dbReference>
<gene>
    <name evidence="6" type="ORF">CVT26_003667</name>
</gene>
<evidence type="ECO:0000256" key="2">
    <source>
        <dbReference type="ARBA" id="ARBA00022884"/>
    </source>
</evidence>
<evidence type="ECO:0000256" key="1">
    <source>
        <dbReference type="ARBA" id="ARBA00022737"/>
    </source>
</evidence>
<dbReference type="GO" id="GO:0003723">
    <property type="term" value="F:RNA binding"/>
    <property type="evidence" value="ECO:0007669"/>
    <property type="project" value="UniProtKB-UniRule"/>
</dbReference>
<feature type="compositionally biased region" description="Low complexity" evidence="4">
    <location>
        <begin position="1"/>
        <end position="12"/>
    </location>
</feature>
<dbReference type="STRING" id="231916.A0A409VSJ6"/>
<dbReference type="Proteomes" id="UP000284706">
    <property type="component" value="Unassembled WGS sequence"/>
</dbReference>
<dbReference type="SUPFAM" id="SSF54928">
    <property type="entry name" value="RNA-binding domain, RBD"/>
    <property type="match status" value="1"/>
</dbReference>
<reference evidence="6 7" key="1">
    <citation type="journal article" date="2018" name="Evol. Lett.">
        <title>Horizontal gene cluster transfer increased hallucinogenic mushroom diversity.</title>
        <authorList>
            <person name="Reynolds H.T."/>
            <person name="Vijayakumar V."/>
            <person name="Gluck-Thaler E."/>
            <person name="Korotkin H.B."/>
            <person name="Matheny P.B."/>
            <person name="Slot J.C."/>
        </authorList>
    </citation>
    <scope>NUCLEOTIDE SEQUENCE [LARGE SCALE GENOMIC DNA]</scope>
    <source>
        <strain evidence="6 7">SRW20</strain>
    </source>
</reference>
<comment type="caution">
    <text evidence="6">The sequence shown here is derived from an EMBL/GenBank/DDBJ whole genome shotgun (WGS) entry which is preliminary data.</text>
</comment>
<dbReference type="EMBL" id="NHYE01005577">
    <property type="protein sequence ID" value="PPQ69255.1"/>
    <property type="molecule type" value="Genomic_DNA"/>
</dbReference>
<evidence type="ECO:0000256" key="4">
    <source>
        <dbReference type="SAM" id="MobiDB-lite"/>
    </source>
</evidence>
<evidence type="ECO:0000256" key="3">
    <source>
        <dbReference type="PROSITE-ProRule" id="PRU00176"/>
    </source>
</evidence>
<keyword evidence="7" id="KW-1185">Reference proteome</keyword>
<feature type="compositionally biased region" description="Basic and acidic residues" evidence="4">
    <location>
        <begin position="407"/>
        <end position="423"/>
    </location>
</feature>
<dbReference type="SMART" id="SM00360">
    <property type="entry name" value="RRM"/>
    <property type="match status" value="2"/>
</dbReference>
<dbReference type="FunCoup" id="A0A409VSJ6">
    <property type="interactions" value="302"/>
</dbReference>
<sequence length="457" mass="49797">MSSSASSSRSNSPEPQVRQNKRKREGVSRKKKEEIVSDDSDSESDNSASEHENDEPSTAEEQVLSHKERRKKKKEEKLAAKLAESGKALKKRKLKDGTAQVVDASSATTKRQNSVWVGNMSYKTTQESLKAFFKGCGEITRIHMPTKAPSGPGMKPENRGFAYVDFATSDAKVAAIALSEQPLLGRKLLIKDGDDFKGRPAAITGNLSFSDPALAHKTHSKTAQKILRAQKQPPAPTLFFGNLGFETTEESIRQLLEAHRLKKKGKEVATDPEDADAKPKEKDNWIRKVRMGTFEDSGLCKGFAFVDFTSVEHATAALINPKNHHLNGRNLVVEYASPDAVRRGAPKGKSADGSTRKVKGTPRSNRPKGHSEETKEADHKPEEDAHTTSEPAVDVAEASAVNSSPKKQRDNKERGGAKPEGVRQKGPKSRPKPGAALALAKRESAAIVPSQGQKITF</sequence>
<keyword evidence="1" id="KW-0677">Repeat</keyword>
<evidence type="ECO:0000259" key="5">
    <source>
        <dbReference type="PROSITE" id="PS50102"/>
    </source>
</evidence>
<dbReference type="AlphaFoldDB" id="A0A409VSJ6"/>